<feature type="transmembrane region" description="Helical" evidence="1">
    <location>
        <begin position="48"/>
        <end position="70"/>
    </location>
</feature>
<feature type="transmembrane region" description="Helical" evidence="1">
    <location>
        <begin position="77"/>
        <end position="96"/>
    </location>
</feature>
<comment type="caution">
    <text evidence="2">The sequence shown here is derived from an EMBL/GenBank/DDBJ whole genome shotgun (WGS) entry which is preliminary data.</text>
</comment>
<evidence type="ECO:0000313" key="2">
    <source>
        <dbReference type="EMBL" id="ODA13342.1"/>
    </source>
</evidence>
<protein>
    <submittedName>
        <fullName evidence="2">Uncharacterized protein</fullName>
    </submittedName>
</protein>
<dbReference type="Proteomes" id="UP000186553">
    <property type="component" value="Unassembled WGS sequence"/>
</dbReference>
<feature type="transmembrane region" description="Helical" evidence="1">
    <location>
        <begin position="9"/>
        <end position="28"/>
    </location>
</feature>
<sequence length="136" mass="16214">MKKLTFRPIYLLNALWLIGLMHILYYGLRPYRHYRYEDRVQPDTQAVILTLGLFSLFFIVGNIIQLIPIWKKSRYQCYIFLSAVLIFQTLIAFMGAMHAPPYWATFIINGLFLLFIHFLAFPIWALYHTYKNTAQK</sequence>
<feature type="transmembrane region" description="Helical" evidence="1">
    <location>
        <begin position="102"/>
        <end position="127"/>
    </location>
</feature>
<dbReference type="OrthoDB" id="6711724at2"/>
<keyword evidence="1" id="KW-0472">Membrane</keyword>
<reference evidence="2 3" key="1">
    <citation type="submission" date="2016-07" db="EMBL/GenBank/DDBJ databases">
        <title>Acinetobacter sp. ANC 4603.</title>
        <authorList>
            <person name="Radolfova-Krizova L."/>
            <person name="Nemec A."/>
        </authorList>
    </citation>
    <scope>NUCLEOTIDE SEQUENCE [LARGE SCALE GENOMIC DNA]</scope>
    <source>
        <strain evidence="2 3">ANC 4603</strain>
    </source>
</reference>
<name>A0A1C3CX09_9GAMM</name>
<keyword evidence="1" id="KW-0812">Transmembrane</keyword>
<gene>
    <name evidence="2" type="ORF">BBP83_07885</name>
</gene>
<dbReference type="AlphaFoldDB" id="A0A1C3CX09"/>
<organism evidence="2 3">
    <name type="scientific">Acinetobacter celticus</name>
    <dbReference type="NCBI Taxonomy" id="1891224"/>
    <lineage>
        <taxon>Bacteria</taxon>
        <taxon>Pseudomonadati</taxon>
        <taxon>Pseudomonadota</taxon>
        <taxon>Gammaproteobacteria</taxon>
        <taxon>Moraxellales</taxon>
        <taxon>Moraxellaceae</taxon>
        <taxon>Acinetobacter</taxon>
    </lineage>
</organism>
<evidence type="ECO:0000256" key="1">
    <source>
        <dbReference type="SAM" id="Phobius"/>
    </source>
</evidence>
<proteinExistence type="predicted"/>
<keyword evidence="1" id="KW-1133">Transmembrane helix</keyword>
<keyword evidence="3" id="KW-1185">Reference proteome</keyword>
<dbReference type="EMBL" id="MBDL01000009">
    <property type="protein sequence ID" value="ODA13342.1"/>
    <property type="molecule type" value="Genomic_DNA"/>
</dbReference>
<accession>A0A1C3CX09</accession>
<dbReference type="STRING" id="1891224.BBP83_07885"/>
<evidence type="ECO:0000313" key="3">
    <source>
        <dbReference type="Proteomes" id="UP000186553"/>
    </source>
</evidence>